<dbReference type="Proteomes" id="UP000007519">
    <property type="component" value="Chromosome"/>
</dbReference>
<dbReference type="eggNOG" id="COG0755">
    <property type="taxonomic scope" value="Bacteria"/>
</dbReference>
<evidence type="ECO:0000313" key="12">
    <source>
        <dbReference type="Proteomes" id="UP000007519"/>
    </source>
</evidence>
<feature type="transmembrane region" description="Helical" evidence="9">
    <location>
        <begin position="202"/>
        <end position="222"/>
    </location>
</feature>
<evidence type="ECO:0000256" key="3">
    <source>
        <dbReference type="ARBA" id="ARBA00005840"/>
    </source>
</evidence>
<dbReference type="InterPro" id="IPR045062">
    <property type="entry name" value="Cyt_c_biogenesis_CcsA/CcmC"/>
</dbReference>
<evidence type="ECO:0000256" key="8">
    <source>
        <dbReference type="ARBA" id="ARBA00023136"/>
    </source>
</evidence>
<accession>H6LAQ5</accession>
<sequence>MLKKHWWKALAAVLLFYSLSAGLLIPLRMGIVSDKSSLSLKTGQSQSLDVWVYNGRFESGEEVQARILLAEDQVYCAQKIEIGQARQLKLEVALPQLDPNKIKAPFPLIEISTPKYGTAFTDLYIQKGEGDLAVDACQSEPFAMTAGTNFPFLNILEESIRNLFYHVPMWFGMMFILLLSVVASIKQLMAGQGLKNDHWARALATVGVSYGLLGLVTGAIWAKHTWGAYWSWDVKQNTSAVAVLIYLAYFVLRSSFEDPDKRARIAATYNIFAFATLIPLLYVVPRMVDSLHPGAEGNPAFSSYDLDSSLRLLFYPSVLGWIIFGLWLAQICFRVYRLEPKVWENQFRD</sequence>
<feature type="transmembrane region" description="Helical" evidence="9">
    <location>
        <begin position="234"/>
        <end position="252"/>
    </location>
</feature>
<evidence type="ECO:0000256" key="5">
    <source>
        <dbReference type="ARBA" id="ARBA00022692"/>
    </source>
</evidence>
<dbReference type="RefSeq" id="WP_015693251.1">
    <property type="nucleotide sequence ID" value="NC_016940.1"/>
</dbReference>
<keyword evidence="6" id="KW-0201">Cytochrome c-type biogenesis</keyword>
<dbReference type="GO" id="GO:0020037">
    <property type="term" value="F:heme binding"/>
    <property type="evidence" value="ECO:0007669"/>
    <property type="project" value="InterPro"/>
</dbReference>
<dbReference type="HOGENOM" id="CLU_794301_0_0_10"/>
<dbReference type="KEGG" id="sgn:SGRA_2920"/>
<dbReference type="EMBL" id="CP002831">
    <property type="protein sequence ID" value="AFC25648.1"/>
    <property type="molecule type" value="Genomic_DNA"/>
</dbReference>
<proteinExistence type="inferred from homology"/>
<dbReference type="GO" id="GO:0015232">
    <property type="term" value="F:heme transmembrane transporter activity"/>
    <property type="evidence" value="ECO:0007669"/>
    <property type="project" value="InterPro"/>
</dbReference>
<feature type="transmembrane region" description="Helical" evidence="9">
    <location>
        <begin position="163"/>
        <end position="182"/>
    </location>
</feature>
<evidence type="ECO:0000256" key="6">
    <source>
        <dbReference type="ARBA" id="ARBA00022748"/>
    </source>
</evidence>
<evidence type="ECO:0000259" key="10">
    <source>
        <dbReference type="Pfam" id="PF01578"/>
    </source>
</evidence>
<dbReference type="AlphaFoldDB" id="H6LAQ5"/>
<evidence type="ECO:0000256" key="2">
    <source>
        <dbReference type="ARBA" id="ARBA00004141"/>
    </source>
</evidence>
<comment type="subcellular location">
    <subcellularLocation>
        <location evidence="2">Membrane</location>
        <topology evidence="2">Multi-pass membrane protein</topology>
    </subcellularLocation>
</comment>
<protein>
    <recommendedName>
        <fullName evidence="4">Heme exporter protein C</fullName>
    </recommendedName>
</protein>
<dbReference type="OrthoDB" id="9814290at2"/>
<keyword evidence="12" id="KW-1185">Reference proteome</keyword>
<evidence type="ECO:0000256" key="7">
    <source>
        <dbReference type="ARBA" id="ARBA00022989"/>
    </source>
</evidence>
<keyword evidence="7 9" id="KW-1133">Transmembrane helix</keyword>
<name>H6LAQ5_SAPGL</name>
<dbReference type="InterPro" id="IPR002541">
    <property type="entry name" value="Cyt_c_assembly"/>
</dbReference>
<evidence type="ECO:0000313" key="11">
    <source>
        <dbReference type="EMBL" id="AFC25648.1"/>
    </source>
</evidence>
<reference evidence="11 12" key="1">
    <citation type="journal article" date="2012" name="Stand. Genomic Sci.">
        <title>Complete genome sequencing and analysis of Saprospira grandis str. Lewin, a predatory marine bacterium.</title>
        <authorList>
            <person name="Saw J.H."/>
            <person name="Yuryev A."/>
            <person name="Kanbe M."/>
            <person name="Hou S."/>
            <person name="Young A.G."/>
            <person name="Aizawa S."/>
            <person name="Alam M."/>
        </authorList>
    </citation>
    <scope>NUCLEOTIDE SEQUENCE [LARGE SCALE GENOMIC DNA]</scope>
    <source>
        <strain evidence="11 12">Lewin</strain>
    </source>
</reference>
<feature type="transmembrane region" description="Helical" evidence="9">
    <location>
        <begin position="264"/>
        <end position="284"/>
    </location>
</feature>
<keyword evidence="5 9" id="KW-0812">Transmembrane</keyword>
<dbReference type="GO" id="GO:0005886">
    <property type="term" value="C:plasma membrane"/>
    <property type="evidence" value="ECO:0007669"/>
    <property type="project" value="TreeGrafter"/>
</dbReference>
<evidence type="ECO:0000256" key="9">
    <source>
        <dbReference type="SAM" id="Phobius"/>
    </source>
</evidence>
<keyword evidence="8 9" id="KW-0472">Membrane</keyword>
<dbReference type="GO" id="GO:0017004">
    <property type="term" value="P:cytochrome complex assembly"/>
    <property type="evidence" value="ECO:0007669"/>
    <property type="project" value="UniProtKB-KW"/>
</dbReference>
<feature type="transmembrane region" description="Helical" evidence="9">
    <location>
        <begin position="312"/>
        <end position="333"/>
    </location>
</feature>
<evidence type="ECO:0000256" key="4">
    <source>
        <dbReference type="ARBA" id="ARBA00016463"/>
    </source>
</evidence>
<dbReference type="Pfam" id="PF01578">
    <property type="entry name" value="Cytochrom_C_asm"/>
    <property type="match status" value="1"/>
</dbReference>
<organism evidence="11 12">
    <name type="scientific">Saprospira grandis (strain Lewin)</name>
    <dbReference type="NCBI Taxonomy" id="984262"/>
    <lineage>
        <taxon>Bacteria</taxon>
        <taxon>Pseudomonadati</taxon>
        <taxon>Bacteroidota</taxon>
        <taxon>Saprospiria</taxon>
        <taxon>Saprospirales</taxon>
        <taxon>Saprospiraceae</taxon>
        <taxon>Saprospira</taxon>
    </lineage>
</organism>
<dbReference type="PANTHER" id="PTHR30071:SF1">
    <property type="entry name" value="CYTOCHROME B_B6 PROTEIN-RELATED"/>
    <property type="match status" value="1"/>
</dbReference>
<comment type="similarity">
    <text evidence="3">Belongs to the CcmC/CycZ/HelC family.</text>
</comment>
<dbReference type="PRINTS" id="PR01386">
    <property type="entry name" value="CCMCBIOGNSIS"/>
</dbReference>
<dbReference type="InterPro" id="IPR003557">
    <property type="entry name" value="Cyt_c_biogenesis_CcmC"/>
</dbReference>
<dbReference type="STRING" id="984262.SGRA_2920"/>
<dbReference type="PANTHER" id="PTHR30071">
    <property type="entry name" value="HEME EXPORTER PROTEIN C"/>
    <property type="match status" value="1"/>
</dbReference>
<comment type="function">
    <text evidence="1">Required for the export of heme to the periplasm for the biogenesis of c-type cytochromes.</text>
</comment>
<feature type="domain" description="Cytochrome c assembly protein" evidence="10">
    <location>
        <begin position="161"/>
        <end position="283"/>
    </location>
</feature>
<gene>
    <name evidence="11" type="primary">ccmC</name>
    <name evidence="11" type="ordered locus">SGRA_2920</name>
</gene>
<evidence type="ECO:0000256" key="1">
    <source>
        <dbReference type="ARBA" id="ARBA00002442"/>
    </source>
</evidence>